<feature type="domain" description="C-type lectin" evidence="13">
    <location>
        <begin position="413"/>
        <end position="541"/>
    </location>
</feature>
<dbReference type="InterPro" id="IPR000859">
    <property type="entry name" value="CUB_dom"/>
</dbReference>
<dbReference type="GO" id="GO:0005886">
    <property type="term" value="C:plasma membrane"/>
    <property type="evidence" value="ECO:0007669"/>
    <property type="project" value="TreeGrafter"/>
</dbReference>
<dbReference type="GO" id="GO:0007169">
    <property type="term" value="P:cell surface receptor protein tyrosine kinase signaling pathway"/>
    <property type="evidence" value="ECO:0007669"/>
    <property type="project" value="TreeGrafter"/>
</dbReference>
<comment type="caution">
    <text evidence="8">Lacks conserved residue(s) required for the propagation of feature annotation.</text>
</comment>
<evidence type="ECO:0000259" key="13">
    <source>
        <dbReference type="PROSITE" id="PS50041"/>
    </source>
</evidence>
<dbReference type="InterPro" id="IPR016186">
    <property type="entry name" value="C-type_lectin-like/link_sf"/>
</dbReference>
<dbReference type="GO" id="GO:0004714">
    <property type="term" value="F:transmembrane receptor protein tyrosine kinase activity"/>
    <property type="evidence" value="ECO:0007669"/>
    <property type="project" value="TreeGrafter"/>
</dbReference>
<dbReference type="InterPro" id="IPR001245">
    <property type="entry name" value="Ser-Thr/Tyr_kinase_cat_dom"/>
</dbReference>
<evidence type="ECO:0000256" key="6">
    <source>
        <dbReference type="ARBA" id="ARBA00023137"/>
    </source>
</evidence>
<dbReference type="SMART" id="SM00220">
    <property type="entry name" value="S_TKc"/>
    <property type="match status" value="1"/>
</dbReference>
<dbReference type="InterPro" id="IPR020635">
    <property type="entry name" value="Tyr_kinase_cat_dom"/>
</dbReference>
<dbReference type="InterPro" id="IPR035914">
    <property type="entry name" value="Sperma_CUB_dom_sf"/>
</dbReference>
<evidence type="ECO:0000256" key="5">
    <source>
        <dbReference type="ARBA" id="ARBA00022840"/>
    </source>
</evidence>
<dbReference type="PROSITE" id="PS50041">
    <property type="entry name" value="C_TYPE_LECTIN_2"/>
    <property type="match status" value="2"/>
</dbReference>
<keyword evidence="9" id="KW-1133">Transmembrane helix</keyword>
<sequence>MRSLFLLFVFHIWNVTDGSDAAAQDCGSVVNDTLKSPNYPEGYPHNMDCEFIVPIPSGFRMKITFEYMNLPNLKNWYECKDDYLTVLADDRYYGKYCGATTGETILVNGNYTVINFHAGSGFYRKDRGFVIQFEAVDPPVQPSICPTGWYYQYGSSCYKFSSESLTWNDAVTRCQSLGGYLVKIDNANEQSFVTEKIKEMRLIEAPWIGLHDPDNNNNFRWVYDDTLASYTNWNKYQPSNPAEDCTTAYGVWYDMYDAPFPAGKWNDLRCSVRTYFICEKNADCGSVVNNTLKSPNYPKRYPHNMKCSYSVPIPPGRRMKINFQYFKLPDPVTDKFQCLDDFLMVHNEQDQYLGSYCGSAFGETIFVTGNKVILKFQSLGSFDSNDRGFLLHFEAADPPVQPSSCPTGWYYQYRSSCYKFSSEIVSWYEAVRRCKTLGGHLVKVDDADEQSFITDTINVSRQMQALWIGLHDLDNENDFTWEHDNTPAKFSNWKNGEPDKSGSGEDCVAVSGILFHMYSELYPPGRWNDMKCDESAPYICEKNRKYLNLNSTTVPLPVNTTRIPTIVAKTQGNETSSLTLIYSLAGAIFVAILLLCCILGFRYFKMKRQNRIERHVRPFREIISLDKWEILPNQVHYEEELGRGAFGVVYKATLTRRAGIEVFETRERLEPEKQSQVVAVKVLQGDPSDEQREAFRHEILQMKVLGSHQNVVSLVGCCTLQETKFLVIEYVPYGDLLQWLRQKRRSVIKNQALGGKKTEKFYEDRYTSSDESKRCEPAKKNFDRDMKQENIELMSMPSGSGFHNHGAVISLSTVNFDERNPSGVNDDISVDGFSTQQLFSFAWQVAKGMNHLAENNFVHRDLAARNILVGRDGRVKVSDFGLMRQVYEDVYSIKKTKKLPVKWMAPESIFEGVFTIKSDVWSYGIFLWEMATMGGAPYPTFTNKELCKLLKNGYRMEKPDMCCDEVYELMTSCWEEDPTTRPSFSGFIDKLEALMTRDVTYCDLSNCDESSPYYNIQDTEDEGSG</sequence>
<dbReference type="SUPFAM" id="SSF49854">
    <property type="entry name" value="Spermadhesin, CUB domain"/>
    <property type="match status" value="2"/>
</dbReference>
<keyword evidence="3" id="KW-0547">Nucleotide-binding</keyword>
<feature type="chain" id="PRO_5012947948" evidence="10">
    <location>
        <begin position="19"/>
        <end position="1025"/>
    </location>
</feature>
<dbReference type="SMART" id="SM00219">
    <property type="entry name" value="TyrKc"/>
    <property type="match status" value="1"/>
</dbReference>
<keyword evidence="1" id="KW-0808">Transferase</keyword>
<feature type="domain" description="Protein kinase" evidence="12">
    <location>
        <begin position="635"/>
        <end position="995"/>
    </location>
</feature>
<dbReference type="SMART" id="SM00042">
    <property type="entry name" value="CUB"/>
    <property type="match status" value="2"/>
</dbReference>
<dbReference type="Gene3D" id="3.30.200.20">
    <property type="entry name" value="Phosphorylase Kinase, domain 1"/>
    <property type="match status" value="1"/>
</dbReference>
<comment type="caution">
    <text evidence="14">The sequence shown here is derived from an EMBL/GenBank/DDBJ whole genome shotgun (WGS) entry which is preliminary data.</text>
</comment>
<dbReference type="Gene3D" id="1.10.510.10">
    <property type="entry name" value="Transferase(Phosphotransferase) domain 1"/>
    <property type="match status" value="1"/>
</dbReference>
<evidence type="ECO:0000259" key="12">
    <source>
        <dbReference type="PROSITE" id="PS50011"/>
    </source>
</evidence>
<dbReference type="PROSITE" id="PS50011">
    <property type="entry name" value="PROTEIN_KINASE_DOM"/>
    <property type="match status" value="1"/>
</dbReference>
<dbReference type="GO" id="GO:0005524">
    <property type="term" value="F:ATP binding"/>
    <property type="evidence" value="ECO:0007669"/>
    <property type="project" value="UniProtKB-KW"/>
</dbReference>
<feature type="signal peptide" evidence="10">
    <location>
        <begin position="1"/>
        <end position="18"/>
    </location>
</feature>
<dbReference type="CDD" id="cd00192">
    <property type="entry name" value="PTKc"/>
    <property type="match status" value="1"/>
</dbReference>
<dbReference type="Gene3D" id="3.10.100.10">
    <property type="entry name" value="Mannose-Binding Protein A, subunit A"/>
    <property type="match status" value="2"/>
</dbReference>
<dbReference type="Pfam" id="PF07714">
    <property type="entry name" value="PK_Tyr_Ser-Thr"/>
    <property type="match status" value="1"/>
</dbReference>
<dbReference type="PROSITE" id="PS01180">
    <property type="entry name" value="CUB"/>
    <property type="match status" value="2"/>
</dbReference>
<keyword evidence="9" id="KW-0472">Membrane</keyword>
<dbReference type="SUPFAM" id="SSF56112">
    <property type="entry name" value="Protein kinase-like (PK-like)"/>
    <property type="match status" value="1"/>
</dbReference>
<feature type="domain" description="CUB" evidence="11">
    <location>
        <begin position="278"/>
        <end position="396"/>
    </location>
</feature>
<protein>
    <submittedName>
        <fullName evidence="14">Mast/stem cell growth factor receptor kita</fullName>
    </submittedName>
</protein>
<evidence type="ECO:0000313" key="14">
    <source>
        <dbReference type="EMBL" id="PFX29093.1"/>
    </source>
</evidence>
<evidence type="ECO:0000256" key="9">
    <source>
        <dbReference type="SAM" id="Phobius"/>
    </source>
</evidence>
<evidence type="ECO:0000256" key="3">
    <source>
        <dbReference type="ARBA" id="ARBA00022741"/>
    </source>
</evidence>
<evidence type="ECO:0000256" key="7">
    <source>
        <dbReference type="ARBA" id="ARBA00023157"/>
    </source>
</evidence>
<feature type="domain" description="C-type lectin" evidence="13">
    <location>
        <begin position="153"/>
        <end position="279"/>
    </location>
</feature>
<accession>A0A2B4SJ27</accession>
<dbReference type="OrthoDB" id="5988686at2759"/>
<evidence type="ECO:0000259" key="11">
    <source>
        <dbReference type="PROSITE" id="PS01180"/>
    </source>
</evidence>
<dbReference type="STRING" id="50429.A0A2B4SJ27"/>
<evidence type="ECO:0000313" key="15">
    <source>
        <dbReference type="Proteomes" id="UP000225706"/>
    </source>
</evidence>
<keyword evidence="2" id="KW-0430">Lectin</keyword>
<feature type="domain" description="CUB" evidence="11">
    <location>
        <begin position="17"/>
        <end position="136"/>
    </location>
</feature>
<keyword evidence="6" id="KW-0829">Tyrosine-protein kinase</keyword>
<organism evidence="14 15">
    <name type="scientific">Stylophora pistillata</name>
    <name type="common">Smooth cauliflower coral</name>
    <dbReference type="NCBI Taxonomy" id="50429"/>
    <lineage>
        <taxon>Eukaryota</taxon>
        <taxon>Metazoa</taxon>
        <taxon>Cnidaria</taxon>
        <taxon>Anthozoa</taxon>
        <taxon>Hexacorallia</taxon>
        <taxon>Scleractinia</taxon>
        <taxon>Astrocoeniina</taxon>
        <taxon>Pocilloporidae</taxon>
        <taxon>Stylophora</taxon>
    </lineage>
</organism>
<keyword evidence="7" id="KW-1015">Disulfide bond</keyword>
<name>A0A2B4SJ27_STYPI</name>
<dbReference type="CDD" id="cd03590">
    <property type="entry name" value="CLECT_DC-SIGN_like"/>
    <property type="match status" value="1"/>
</dbReference>
<feature type="transmembrane region" description="Helical" evidence="9">
    <location>
        <begin position="580"/>
        <end position="604"/>
    </location>
</feature>
<gene>
    <name evidence="14" type="primary">kita</name>
    <name evidence="14" type="ORF">AWC38_SpisGene6161</name>
</gene>
<dbReference type="FunFam" id="1.10.510.10:FF:000554">
    <property type="entry name" value="Predicted protein"/>
    <property type="match status" value="1"/>
</dbReference>
<keyword evidence="10" id="KW-0732">Signal</keyword>
<dbReference type="AlphaFoldDB" id="A0A2B4SJ27"/>
<dbReference type="InterPro" id="IPR050122">
    <property type="entry name" value="RTK"/>
</dbReference>
<dbReference type="PANTHER" id="PTHR24416:SF583">
    <property type="entry name" value="RECEPTOR PROTEIN-TYROSINE KINASE"/>
    <property type="match status" value="1"/>
</dbReference>
<evidence type="ECO:0000256" key="1">
    <source>
        <dbReference type="ARBA" id="ARBA00022679"/>
    </source>
</evidence>
<reference evidence="15" key="1">
    <citation type="journal article" date="2017" name="bioRxiv">
        <title>Comparative analysis of the genomes of Stylophora pistillata and Acropora digitifera provides evidence for extensive differences between species of corals.</title>
        <authorList>
            <person name="Voolstra C.R."/>
            <person name="Li Y."/>
            <person name="Liew Y.J."/>
            <person name="Baumgarten S."/>
            <person name="Zoccola D."/>
            <person name="Flot J.-F."/>
            <person name="Tambutte S."/>
            <person name="Allemand D."/>
            <person name="Aranda M."/>
        </authorList>
    </citation>
    <scope>NUCLEOTIDE SEQUENCE [LARGE SCALE GENOMIC DNA]</scope>
</reference>
<dbReference type="PROSITE" id="PS00109">
    <property type="entry name" value="PROTEIN_KINASE_TYR"/>
    <property type="match status" value="1"/>
</dbReference>
<keyword evidence="4" id="KW-0418">Kinase</keyword>
<dbReference type="SUPFAM" id="SSF56436">
    <property type="entry name" value="C-type lectin-like"/>
    <property type="match status" value="2"/>
</dbReference>
<dbReference type="InterPro" id="IPR011009">
    <property type="entry name" value="Kinase-like_dom_sf"/>
</dbReference>
<dbReference type="PANTHER" id="PTHR24416">
    <property type="entry name" value="TYROSINE-PROTEIN KINASE RECEPTOR"/>
    <property type="match status" value="1"/>
</dbReference>
<dbReference type="CDD" id="cd00037">
    <property type="entry name" value="CLECT"/>
    <property type="match status" value="1"/>
</dbReference>
<dbReference type="GO" id="GO:0030246">
    <property type="term" value="F:carbohydrate binding"/>
    <property type="evidence" value="ECO:0007669"/>
    <property type="project" value="UniProtKB-KW"/>
</dbReference>
<proteinExistence type="predicted"/>
<dbReference type="InterPro" id="IPR016187">
    <property type="entry name" value="CTDL_fold"/>
</dbReference>
<evidence type="ECO:0000256" key="8">
    <source>
        <dbReference type="PROSITE-ProRule" id="PRU00059"/>
    </source>
</evidence>
<dbReference type="InterPro" id="IPR033989">
    <property type="entry name" value="CD209-like_CTLD"/>
</dbReference>
<dbReference type="GO" id="GO:0043235">
    <property type="term" value="C:receptor complex"/>
    <property type="evidence" value="ECO:0007669"/>
    <property type="project" value="TreeGrafter"/>
</dbReference>
<dbReference type="EMBL" id="LSMT01000071">
    <property type="protein sequence ID" value="PFX29093.1"/>
    <property type="molecule type" value="Genomic_DNA"/>
</dbReference>
<dbReference type="Proteomes" id="UP000225706">
    <property type="component" value="Unassembled WGS sequence"/>
</dbReference>
<dbReference type="Pfam" id="PF00431">
    <property type="entry name" value="CUB"/>
    <property type="match status" value="2"/>
</dbReference>
<keyword evidence="5" id="KW-0067">ATP-binding</keyword>
<dbReference type="Gene3D" id="2.60.120.290">
    <property type="entry name" value="Spermadhesin, CUB domain"/>
    <property type="match status" value="2"/>
</dbReference>
<dbReference type="InterPro" id="IPR000719">
    <property type="entry name" value="Prot_kinase_dom"/>
</dbReference>
<dbReference type="CDD" id="cd00041">
    <property type="entry name" value="CUB"/>
    <property type="match status" value="2"/>
</dbReference>
<dbReference type="InterPro" id="IPR001304">
    <property type="entry name" value="C-type_lectin-like"/>
</dbReference>
<keyword evidence="9" id="KW-0812">Transmembrane</keyword>
<dbReference type="InterPro" id="IPR008266">
    <property type="entry name" value="Tyr_kinase_AS"/>
</dbReference>
<keyword evidence="14" id="KW-0675">Receptor</keyword>
<dbReference type="SMART" id="SM00034">
    <property type="entry name" value="CLECT"/>
    <property type="match status" value="2"/>
</dbReference>
<evidence type="ECO:0000256" key="2">
    <source>
        <dbReference type="ARBA" id="ARBA00022734"/>
    </source>
</evidence>
<dbReference type="Pfam" id="PF00059">
    <property type="entry name" value="Lectin_C"/>
    <property type="match status" value="2"/>
</dbReference>
<keyword evidence="15" id="KW-1185">Reference proteome</keyword>
<evidence type="ECO:0000256" key="10">
    <source>
        <dbReference type="SAM" id="SignalP"/>
    </source>
</evidence>
<evidence type="ECO:0000256" key="4">
    <source>
        <dbReference type="ARBA" id="ARBA00022777"/>
    </source>
</evidence>